<proteinExistence type="predicted"/>
<dbReference type="PANTHER" id="PTHR33477">
    <property type="entry name" value="P-LOOP NTPASE DOMAIN-CONTAINING PROTEIN LPA1 HOMOLOG 1"/>
    <property type="match status" value="1"/>
</dbReference>
<dbReference type="CDD" id="cd02019">
    <property type="entry name" value="NK"/>
    <property type="match status" value="1"/>
</dbReference>
<evidence type="ECO:0000256" key="1">
    <source>
        <dbReference type="SAM" id="MobiDB-lite"/>
    </source>
</evidence>
<feature type="region of interest" description="Disordered" evidence="1">
    <location>
        <begin position="438"/>
        <end position="473"/>
    </location>
</feature>
<sequence length="743" mass="79554">MADSPVQPKSPTATGGEGQNSNAFASIAAVTREIDQVRCCQARIPKISVHREDGIVTSSLVYPTLRPFYPWCFSNEHHEGQTPADRIRSPLSSSSRAAAPSLGSSSGAEATDCLPEPIGRLLGEAIVAATASVHATRLRYRPRTGKEEDEREDPVVAEHICNASSGERERVEQSLDSLLKTNDCTVDDSACSDEGGDREGSSSGLTCGAAGDDAPTQRPFLVLLGGPSGTGKSTLAPLVAHLLMKKFRRRSAASLPGEQRCKDEVCPSEDASADGCSAPSDIGLEDGCVVVSSDHTRKIIRALSESRSALLFHSTYELQAVVQQQLASLREGQYSAKEGDSRCRGAKSSDASSGDTEETEQETAECPGTARSSKAGGEGRHENVEKIRRQIEENLRPFRAWFPERCPSCQEPYPCSAVAGLLQQSILLQQTILGPTIDGLMRGRRGTRKRSAASDEGNQSVRGGEDSKGNSDANASPLKLVVVEGVHLTPGFVRRLQNRYGRRCLSFAMYVHSKEEHAARLRHRKDDGCQAGVRPTGSEKPYQPDPMPASQPSHSADARPSCDMAAETKGGKGGNEPSIGRGVGHGESAAEETGVLSTVCDKEKGGRTEPTGEQTVNTGSRRNRSGDRGDSLTAKENKYVRNLCNIRCLQIYLCLAAQSSAAGLPPAGSEQQAIEAVCKRFASEANNVTTVDKAYIGDERDDLVDLDCPRSWGQGGSYTVLNRDLHGSLEFMRSVFVSLGIHV</sequence>
<feature type="region of interest" description="Disordered" evidence="1">
    <location>
        <begin position="189"/>
        <end position="210"/>
    </location>
</feature>
<organism evidence="2">
    <name type="scientific">Neospora caninum (strain Liverpool)</name>
    <dbReference type="NCBI Taxonomy" id="572307"/>
    <lineage>
        <taxon>Eukaryota</taxon>
        <taxon>Sar</taxon>
        <taxon>Alveolata</taxon>
        <taxon>Apicomplexa</taxon>
        <taxon>Conoidasida</taxon>
        <taxon>Coccidia</taxon>
        <taxon>Eucoccidiorida</taxon>
        <taxon>Eimeriorina</taxon>
        <taxon>Sarcocystidae</taxon>
        <taxon>Neospora</taxon>
    </lineage>
</organism>
<dbReference type="SUPFAM" id="SSF52540">
    <property type="entry name" value="P-loop containing nucleoside triphosphate hydrolases"/>
    <property type="match status" value="1"/>
</dbReference>
<feature type="compositionally biased region" description="Polar residues" evidence="1">
    <location>
        <begin position="7"/>
        <end position="20"/>
    </location>
</feature>
<name>A0A0F7U4N4_NEOCL</name>
<reference evidence="2" key="1">
    <citation type="journal article" date="2015" name="PLoS ONE">
        <title>Comprehensive Evaluation of Toxoplasma gondii VEG and Neospora caninum LIV Genomes with Tachyzoite Stage Transcriptome and Proteome Defines Novel Transcript Features.</title>
        <authorList>
            <person name="Ramaprasad A."/>
            <person name="Mourier T."/>
            <person name="Naeem R."/>
            <person name="Malas T.B."/>
            <person name="Moussa E."/>
            <person name="Panigrahi A."/>
            <person name="Vermont S.J."/>
            <person name="Otto T.D."/>
            <person name="Wastling J."/>
            <person name="Pain A."/>
        </authorList>
    </citation>
    <scope>NUCLEOTIDE SEQUENCE</scope>
    <source>
        <strain evidence="2">Liverpool</strain>
    </source>
</reference>
<feature type="region of interest" description="Disordered" evidence="1">
    <location>
        <begin position="518"/>
        <end position="632"/>
    </location>
</feature>
<feature type="region of interest" description="Disordered" evidence="1">
    <location>
        <begin position="1"/>
        <end position="20"/>
    </location>
</feature>
<dbReference type="EMBL" id="LN714476">
    <property type="protein sequence ID" value="CEL64729.1"/>
    <property type="molecule type" value="Genomic_DNA"/>
</dbReference>
<feature type="region of interest" description="Disordered" evidence="1">
    <location>
        <begin position="79"/>
        <end position="110"/>
    </location>
</feature>
<dbReference type="AlphaFoldDB" id="A0A0F7U4N4"/>
<protein>
    <submittedName>
        <fullName evidence="2">Uncharacterized protein</fullName>
    </submittedName>
</protein>
<feature type="region of interest" description="Disordered" evidence="1">
    <location>
        <begin position="337"/>
        <end position="384"/>
    </location>
</feature>
<feature type="compositionally biased region" description="Low complexity" evidence="1">
    <location>
        <begin position="89"/>
        <end position="108"/>
    </location>
</feature>
<gene>
    <name evidence="2" type="ORF">BN1204_006110</name>
</gene>
<dbReference type="Gene3D" id="3.40.50.300">
    <property type="entry name" value="P-loop containing nucleotide triphosphate hydrolases"/>
    <property type="match status" value="1"/>
</dbReference>
<dbReference type="InterPro" id="IPR027417">
    <property type="entry name" value="P-loop_NTPase"/>
</dbReference>
<feature type="compositionally biased region" description="Basic and acidic residues" evidence="1">
    <location>
        <begin position="79"/>
        <end position="88"/>
    </location>
</feature>
<accession>A0A0F7U4N4</accession>
<feature type="compositionally biased region" description="Basic and acidic residues" evidence="1">
    <location>
        <begin position="518"/>
        <end position="528"/>
    </location>
</feature>
<evidence type="ECO:0000313" key="2">
    <source>
        <dbReference type="EMBL" id="CEL64729.1"/>
    </source>
</evidence>
<dbReference type="PANTHER" id="PTHR33477:SF3">
    <property type="entry name" value="P-LOOP NTPASE DOMAIN-CONTAINING PROTEIN LPA1 HOMOLOG 1"/>
    <property type="match status" value="1"/>
</dbReference>
<feature type="compositionally biased region" description="Basic residues" evidence="1">
    <location>
        <begin position="442"/>
        <end position="451"/>
    </location>
</feature>